<dbReference type="GO" id="GO:0000166">
    <property type="term" value="F:nucleotide binding"/>
    <property type="evidence" value="ECO:0007669"/>
    <property type="project" value="UniProtKB-KW"/>
</dbReference>
<name>A0A9X3F965_9BACT</name>
<evidence type="ECO:0000256" key="9">
    <source>
        <dbReference type="ARBA" id="ARBA00068695"/>
    </source>
</evidence>
<evidence type="ECO:0000313" key="14">
    <source>
        <dbReference type="EMBL" id="MCY1722856.1"/>
    </source>
</evidence>
<dbReference type="PIRSF" id="PIRSF006444">
    <property type="entry name" value="PaaK"/>
    <property type="match status" value="1"/>
</dbReference>
<evidence type="ECO:0000256" key="7">
    <source>
        <dbReference type="ARBA" id="ARBA00061566"/>
    </source>
</evidence>
<dbReference type="Gene3D" id="3.40.50.12780">
    <property type="entry name" value="N-terminal domain of ligase-like"/>
    <property type="match status" value="1"/>
</dbReference>
<organism evidence="14 15">
    <name type="scientific">Draconibacterium aestuarii</name>
    <dbReference type="NCBI Taxonomy" id="2998507"/>
    <lineage>
        <taxon>Bacteria</taxon>
        <taxon>Pseudomonadati</taxon>
        <taxon>Bacteroidota</taxon>
        <taxon>Bacteroidia</taxon>
        <taxon>Marinilabiliales</taxon>
        <taxon>Prolixibacteraceae</taxon>
        <taxon>Draconibacterium</taxon>
    </lineage>
</organism>
<comment type="subunit">
    <text evidence="1">Monomer.</text>
</comment>
<dbReference type="PANTHER" id="PTHR43439">
    <property type="entry name" value="PHENYLACETATE-COENZYME A LIGASE"/>
    <property type="match status" value="1"/>
</dbReference>
<dbReference type="AlphaFoldDB" id="A0A9X3F965"/>
<protein>
    <recommendedName>
        <fullName evidence="9 11">Phenylacetate-coenzyme A ligase</fullName>
        <ecNumber evidence="8 11">6.2.1.30</ecNumber>
    </recommendedName>
    <alternativeName>
        <fullName evidence="10 11">Phenylacetyl-CoA ligase</fullName>
    </alternativeName>
</protein>
<dbReference type="InterPro" id="IPR045851">
    <property type="entry name" value="AMP-bd_C_sf"/>
</dbReference>
<dbReference type="InterPro" id="IPR011880">
    <property type="entry name" value="PA_CoA_ligase"/>
</dbReference>
<dbReference type="FunFam" id="3.40.50.12780:FF:000016">
    <property type="entry name" value="Phenylacetate-coenzyme A ligase"/>
    <property type="match status" value="1"/>
</dbReference>
<dbReference type="InterPro" id="IPR000873">
    <property type="entry name" value="AMP-dep_synth/lig_dom"/>
</dbReference>
<evidence type="ECO:0000259" key="12">
    <source>
        <dbReference type="Pfam" id="PF00501"/>
    </source>
</evidence>
<dbReference type="EC" id="6.2.1.30" evidence="8 11"/>
<dbReference type="RefSeq" id="WP_343335181.1">
    <property type="nucleotide sequence ID" value="NZ_JAPOHD010000064.1"/>
</dbReference>
<comment type="caution">
    <text evidence="14">The sequence shown here is derived from an EMBL/GenBank/DDBJ whole genome shotgun (WGS) entry which is preliminary data.</text>
</comment>
<comment type="function">
    <text evidence="11">Catalyzes the activation of phenylacetic acid (PA) to phenylacetyl-CoA (PA-CoA).</text>
</comment>
<keyword evidence="3" id="KW-0597">Phosphoprotein</keyword>
<reference evidence="14" key="1">
    <citation type="submission" date="2022-11" db="EMBL/GenBank/DDBJ databases">
        <title>Marilongibacter aestuarii gen. nov., sp. nov., isolated from tidal flat sediment.</title>
        <authorList>
            <person name="Jiayan W."/>
        </authorList>
    </citation>
    <scope>NUCLEOTIDE SEQUENCE</scope>
    <source>
        <strain evidence="14">Z1-6</strain>
    </source>
</reference>
<evidence type="ECO:0000256" key="1">
    <source>
        <dbReference type="ARBA" id="ARBA00011245"/>
    </source>
</evidence>
<proteinExistence type="inferred from homology"/>
<evidence type="ECO:0000313" key="15">
    <source>
        <dbReference type="Proteomes" id="UP001145087"/>
    </source>
</evidence>
<comment type="pathway">
    <text evidence="6 11">Aromatic compound metabolism; phenylacetate degradation.</text>
</comment>
<evidence type="ECO:0000256" key="10">
    <source>
        <dbReference type="ARBA" id="ARBA00075111"/>
    </source>
</evidence>
<accession>A0A9X3F965</accession>
<evidence type="ECO:0000256" key="3">
    <source>
        <dbReference type="ARBA" id="ARBA00022553"/>
    </source>
</evidence>
<feature type="domain" description="AMP-dependent ligase C-terminal" evidence="13">
    <location>
        <begin position="337"/>
        <end position="433"/>
    </location>
</feature>
<dbReference type="PANTHER" id="PTHR43439:SF2">
    <property type="entry name" value="ENZYME, PUTATIVE (JCVI)-RELATED"/>
    <property type="match status" value="1"/>
</dbReference>
<sequence>MRKEFWQEDFEVLGKNDLKKLQVERLNATIEHAARSPYYKTLFQQKNIHKGDIKDIAQIRDLPFTTKQDLRENFPYGFLTLPKKEIIRLHSSSGTTGNPTVIFHNRHDLNSWANLMARSLFCAGIRDTDVFQNICGYGLFTGGLGFQYGIETLGALSIPAGAGNSLRQIKLMQDYGTTAAHAIPSYLGRLYEVFQSAGLDPKKDTKLKTLVIGAEPHTDEQRKRIEEMFGVRAFNSFGLSEMNGPGVAFECEYQNGLHIWEDAYVVEIVNPDTLEPVPDGEYGELVMTTLDRQSMPLIRYRTRDITRIIPGKCECGRTHRRIDRITGRSDDMFIIKGCNVFPMQIEGVLMKIPEVGSDYLITLVTLNGTDEMVVEVEVKKEWFKGDIRRLDNLTKMITAQIRDEVLAKPIVKLVEPGYIPKSEGKAVRVVDNRVNGVTKENISCS</sequence>
<dbReference type="GO" id="GO:0010124">
    <property type="term" value="P:phenylacetate catabolic process"/>
    <property type="evidence" value="ECO:0007669"/>
    <property type="project" value="UniProtKB-UniRule"/>
</dbReference>
<comment type="catalytic activity">
    <reaction evidence="11">
        <text>2-phenylacetate + ATP + CoA = phenylacetyl-CoA + AMP + diphosphate</text>
        <dbReference type="Rhea" id="RHEA:20956"/>
        <dbReference type="ChEBI" id="CHEBI:18401"/>
        <dbReference type="ChEBI" id="CHEBI:30616"/>
        <dbReference type="ChEBI" id="CHEBI:33019"/>
        <dbReference type="ChEBI" id="CHEBI:57287"/>
        <dbReference type="ChEBI" id="CHEBI:57390"/>
        <dbReference type="ChEBI" id="CHEBI:456215"/>
        <dbReference type="EC" id="6.2.1.30"/>
    </reaction>
</comment>
<evidence type="ECO:0000256" key="2">
    <source>
        <dbReference type="ARBA" id="ARBA00022450"/>
    </source>
</evidence>
<dbReference type="InterPro" id="IPR028154">
    <property type="entry name" value="AMP-dep_Lig_C"/>
</dbReference>
<evidence type="ECO:0000256" key="6">
    <source>
        <dbReference type="ARBA" id="ARBA00060591"/>
    </source>
</evidence>
<dbReference type="InterPro" id="IPR051414">
    <property type="entry name" value="Adenylate-forming_Reductase"/>
</dbReference>
<evidence type="ECO:0000256" key="4">
    <source>
        <dbReference type="ARBA" id="ARBA00022598"/>
    </source>
</evidence>
<dbReference type="Pfam" id="PF14535">
    <property type="entry name" value="AMP-binding_C_2"/>
    <property type="match status" value="1"/>
</dbReference>
<evidence type="ECO:0000256" key="5">
    <source>
        <dbReference type="ARBA" id="ARBA00022741"/>
    </source>
</evidence>
<keyword evidence="15" id="KW-1185">Reference proteome</keyword>
<keyword evidence="2" id="KW-0596">Phosphopantetheine</keyword>
<comment type="similarity">
    <text evidence="7 11">Belongs to the phenylacetyl-CoA ligase family.</text>
</comment>
<dbReference type="CDD" id="cd05913">
    <property type="entry name" value="PaaK"/>
    <property type="match status" value="1"/>
</dbReference>
<keyword evidence="5 11" id="KW-0547">Nucleotide-binding</keyword>
<dbReference type="Pfam" id="PF00501">
    <property type="entry name" value="AMP-binding"/>
    <property type="match status" value="1"/>
</dbReference>
<dbReference type="EMBL" id="JAPOHD010000064">
    <property type="protein sequence ID" value="MCY1722856.1"/>
    <property type="molecule type" value="Genomic_DNA"/>
</dbReference>
<dbReference type="Gene3D" id="3.30.300.30">
    <property type="match status" value="1"/>
</dbReference>
<evidence type="ECO:0000259" key="13">
    <source>
        <dbReference type="Pfam" id="PF14535"/>
    </source>
</evidence>
<evidence type="ECO:0000256" key="11">
    <source>
        <dbReference type="PIRNR" id="PIRNR006444"/>
    </source>
</evidence>
<feature type="domain" description="AMP-dependent synthetase/ligase" evidence="12">
    <location>
        <begin position="86"/>
        <end position="287"/>
    </location>
</feature>
<dbReference type="GO" id="GO:0047475">
    <property type="term" value="F:phenylacetate-CoA ligase activity"/>
    <property type="evidence" value="ECO:0007669"/>
    <property type="project" value="UniProtKB-EC"/>
</dbReference>
<keyword evidence="4 11" id="KW-0436">Ligase</keyword>
<dbReference type="SUPFAM" id="SSF56801">
    <property type="entry name" value="Acetyl-CoA synthetase-like"/>
    <property type="match status" value="1"/>
</dbReference>
<dbReference type="InterPro" id="IPR042099">
    <property type="entry name" value="ANL_N_sf"/>
</dbReference>
<gene>
    <name evidence="14" type="ORF">OU798_21085</name>
</gene>
<evidence type="ECO:0000256" key="8">
    <source>
        <dbReference type="ARBA" id="ARBA00066629"/>
    </source>
</evidence>
<dbReference type="Proteomes" id="UP001145087">
    <property type="component" value="Unassembled WGS sequence"/>
</dbReference>